<dbReference type="Pfam" id="PF01522">
    <property type="entry name" value="Polysacc_deac_1"/>
    <property type="match status" value="1"/>
</dbReference>
<feature type="domain" description="NodB homology" evidence="1">
    <location>
        <begin position="16"/>
        <end position="287"/>
    </location>
</feature>
<dbReference type="EMBL" id="AQRA01000006">
    <property type="protein sequence ID" value="EZH72933.1"/>
    <property type="molecule type" value="Genomic_DNA"/>
</dbReference>
<dbReference type="InterPro" id="IPR011330">
    <property type="entry name" value="Glyco_hydro/deAcase_b/a-brl"/>
</dbReference>
<comment type="caution">
    <text evidence="2">The sequence shown here is derived from an EMBL/GenBank/DDBJ whole genome shotgun (WGS) entry which is preliminary data.</text>
</comment>
<gene>
    <name evidence="2" type="ORF">ATO12_18100</name>
</gene>
<dbReference type="OrthoDB" id="9806342at2"/>
<sequence>MQETNNHLFLFSVDLEDVRLRVENGLSYKARVEALVDRYLEFLDSYDSTATFFTVGGIPKYYPSLIEKIVSQGHEIACHSSEHKAVVNQTKEEFKDDVSRNMESLYNAGAKEIKGYRAPTFSVTPKTLWVYEVLSELGITYSSSVLPAKNPLYGWESFGEHPKKMNSDIWEIPITLRKSSLFKVPFSGGVYFRFLPFYFVKKSFAFRFSNGSAVTSYFHPYDIDLDQERFMHPEINDSPIYNYLMYYNRKKVFSRLHKIMTTFKPKIITYKSYVSSLELENNSNIAS</sequence>
<dbReference type="InterPro" id="IPR022560">
    <property type="entry name" value="DUF3473"/>
</dbReference>
<dbReference type="PANTHER" id="PTHR47561:SF1">
    <property type="entry name" value="POLYSACCHARIDE DEACETYLASE FAMILY PROTEIN (AFU_ORTHOLOGUE AFUA_6G05030)"/>
    <property type="match status" value="1"/>
</dbReference>
<dbReference type="AlphaFoldDB" id="A0A023BSX6"/>
<organism evidence="2 3">
    <name type="scientific">Aquimarina atlantica</name>
    <dbReference type="NCBI Taxonomy" id="1317122"/>
    <lineage>
        <taxon>Bacteria</taxon>
        <taxon>Pseudomonadati</taxon>
        <taxon>Bacteroidota</taxon>
        <taxon>Flavobacteriia</taxon>
        <taxon>Flavobacteriales</taxon>
        <taxon>Flavobacteriaceae</taxon>
        <taxon>Aquimarina</taxon>
    </lineage>
</organism>
<dbReference type="CDD" id="cd10941">
    <property type="entry name" value="CE4_PuuE_HpPgdA_like_2"/>
    <property type="match status" value="1"/>
</dbReference>
<dbReference type="InterPro" id="IPR002509">
    <property type="entry name" value="NODB_dom"/>
</dbReference>
<dbReference type="PANTHER" id="PTHR47561">
    <property type="entry name" value="POLYSACCHARIDE DEACETYLASE FAMILY PROTEIN (AFU_ORTHOLOGUE AFUA_6G05030)"/>
    <property type="match status" value="1"/>
</dbReference>
<dbReference type="Proteomes" id="UP000023541">
    <property type="component" value="Unassembled WGS sequence"/>
</dbReference>
<evidence type="ECO:0000313" key="2">
    <source>
        <dbReference type="EMBL" id="EZH72933.1"/>
    </source>
</evidence>
<dbReference type="SUPFAM" id="SSF88713">
    <property type="entry name" value="Glycoside hydrolase/deacetylase"/>
    <property type="match status" value="1"/>
</dbReference>
<dbReference type="STRING" id="1317122.ATO12_18100"/>
<dbReference type="GO" id="GO:0016810">
    <property type="term" value="F:hydrolase activity, acting on carbon-nitrogen (but not peptide) bonds"/>
    <property type="evidence" value="ECO:0007669"/>
    <property type="project" value="InterPro"/>
</dbReference>
<evidence type="ECO:0000259" key="1">
    <source>
        <dbReference type="PROSITE" id="PS51677"/>
    </source>
</evidence>
<dbReference type="RefSeq" id="WP_051575837.1">
    <property type="nucleotide sequence ID" value="NZ_AQRA01000006.1"/>
</dbReference>
<evidence type="ECO:0000313" key="3">
    <source>
        <dbReference type="Proteomes" id="UP000023541"/>
    </source>
</evidence>
<dbReference type="PROSITE" id="PS51677">
    <property type="entry name" value="NODB"/>
    <property type="match status" value="1"/>
</dbReference>
<keyword evidence="3" id="KW-1185">Reference proteome</keyword>
<dbReference type="InterPro" id="IPR045235">
    <property type="entry name" value="PuuE_HpPgdA-like"/>
</dbReference>
<dbReference type="eggNOG" id="COG0726">
    <property type="taxonomic scope" value="Bacteria"/>
</dbReference>
<reference evidence="2 3" key="1">
    <citation type="submission" date="2014-04" db="EMBL/GenBank/DDBJ databases">
        <title>Aquimarina sp. 22II-S11-z7 Genome Sequencing.</title>
        <authorList>
            <person name="Lai Q."/>
        </authorList>
    </citation>
    <scope>NUCLEOTIDE SEQUENCE [LARGE SCALE GENOMIC DNA]</scope>
    <source>
        <strain evidence="2 3">22II-S11-z7</strain>
    </source>
</reference>
<dbReference type="GO" id="GO:0005975">
    <property type="term" value="P:carbohydrate metabolic process"/>
    <property type="evidence" value="ECO:0007669"/>
    <property type="project" value="InterPro"/>
</dbReference>
<protein>
    <recommendedName>
        <fullName evidence="1">NodB homology domain-containing protein</fullName>
    </recommendedName>
</protein>
<proteinExistence type="predicted"/>
<dbReference type="Pfam" id="PF11959">
    <property type="entry name" value="DUF3473"/>
    <property type="match status" value="1"/>
</dbReference>
<dbReference type="Gene3D" id="3.20.20.370">
    <property type="entry name" value="Glycoside hydrolase/deacetylase"/>
    <property type="match status" value="1"/>
</dbReference>
<name>A0A023BSX6_9FLAO</name>
<accession>A0A023BSX6</accession>